<evidence type="ECO:0000256" key="4">
    <source>
        <dbReference type="ARBA" id="ARBA00023242"/>
    </source>
</evidence>
<dbReference type="GeneID" id="33562276"/>
<sequence length="85" mass="9166">LRISTLHILQAAGYDAVQANSMSVLVDCLGKYLSYLAESAKEFAELSGRSQITAFDVAFGLSDLGIELSDLKEWLKENGGENIVA</sequence>
<comment type="caution">
    <text evidence="6">The sequence shown here is derived from an EMBL/GenBank/DDBJ whole genome shotgun (WGS) entry which is preliminary data.</text>
</comment>
<evidence type="ECO:0000256" key="2">
    <source>
        <dbReference type="ARBA" id="ARBA00023015"/>
    </source>
</evidence>
<evidence type="ECO:0000313" key="6">
    <source>
        <dbReference type="EMBL" id="ORZ13759.1"/>
    </source>
</evidence>
<keyword evidence="4" id="KW-0539">Nucleus</keyword>
<dbReference type="GO" id="GO:0046982">
    <property type="term" value="F:protein heterodimerization activity"/>
    <property type="evidence" value="ECO:0007669"/>
    <property type="project" value="InterPro"/>
</dbReference>
<keyword evidence="3" id="KW-0804">Transcription</keyword>
<dbReference type="PANTHER" id="PTHR46338">
    <property type="entry name" value="TRANSCRIPTION INITIATION FACTOR TFIID SUBUNIT 8"/>
    <property type="match status" value="1"/>
</dbReference>
<proteinExistence type="predicted"/>
<dbReference type="InterPro" id="IPR006565">
    <property type="entry name" value="BTP"/>
</dbReference>
<feature type="domain" description="Bromodomain associated" evidence="5">
    <location>
        <begin position="1"/>
        <end position="70"/>
    </location>
</feature>
<dbReference type="EMBL" id="MCFF01000022">
    <property type="protein sequence ID" value="ORZ13759.1"/>
    <property type="molecule type" value="Genomic_DNA"/>
</dbReference>
<keyword evidence="7" id="KW-1185">Reference proteome</keyword>
<dbReference type="OrthoDB" id="436852at2759"/>
<evidence type="ECO:0000259" key="5">
    <source>
        <dbReference type="SMART" id="SM00576"/>
    </source>
</evidence>
<dbReference type="SUPFAM" id="SSF47113">
    <property type="entry name" value="Histone-fold"/>
    <property type="match status" value="1"/>
</dbReference>
<keyword evidence="2" id="KW-0805">Transcription regulation</keyword>
<dbReference type="Proteomes" id="UP000193648">
    <property type="component" value="Unassembled WGS sequence"/>
</dbReference>
<feature type="non-terminal residue" evidence="6">
    <location>
        <position position="1"/>
    </location>
</feature>
<gene>
    <name evidence="6" type="ORF">BCR41DRAFT_296403</name>
</gene>
<reference evidence="6 7" key="1">
    <citation type="submission" date="2016-07" db="EMBL/GenBank/DDBJ databases">
        <title>Pervasive Adenine N6-methylation of Active Genes in Fungi.</title>
        <authorList>
            <consortium name="DOE Joint Genome Institute"/>
            <person name="Mondo S.J."/>
            <person name="Dannebaum R.O."/>
            <person name="Kuo R.C."/>
            <person name="Labutti K."/>
            <person name="Haridas S."/>
            <person name="Kuo A."/>
            <person name="Salamov A."/>
            <person name="Ahrendt S.R."/>
            <person name="Lipzen A."/>
            <person name="Sullivan W."/>
            <person name="Andreopoulos W.B."/>
            <person name="Clum A."/>
            <person name="Lindquist E."/>
            <person name="Daum C."/>
            <person name="Ramamoorthy G.K."/>
            <person name="Gryganskyi A."/>
            <person name="Culley D."/>
            <person name="Magnuson J.K."/>
            <person name="James T.Y."/>
            <person name="O'Malley M.A."/>
            <person name="Stajich J.E."/>
            <person name="Spatafora J.W."/>
            <person name="Visel A."/>
            <person name="Grigoriev I.V."/>
        </authorList>
    </citation>
    <scope>NUCLEOTIDE SEQUENCE [LARGE SCALE GENOMIC DNA]</scope>
    <source>
        <strain evidence="6 7">NRRL 3116</strain>
    </source>
</reference>
<protein>
    <recommendedName>
        <fullName evidence="5">Bromodomain associated domain-containing protein</fullName>
    </recommendedName>
</protein>
<name>A0A1Y2GPK1_9FUNG</name>
<dbReference type="InterPro" id="IPR009072">
    <property type="entry name" value="Histone-fold"/>
</dbReference>
<feature type="non-terminal residue" evidence="6">
    <location>
        <position position="85"/>
    </location>
</feature>
<evidence type="ECO:0000256" key="1">
    <source>
        <dbReference type="ARBA" id="ARBA00004123"/>
    </source>
</evidence>
<comment type="subcellular location">
    <subcellularLocation>
        <location evidence="1">Nucleus</location>
    </subcellularLocation>
</comment>
<dbReference type="STRING" id="64571.A0A1Y2GPK1"/>
<dbReference type="Pfam" id="PF07524">
    <property type="entry name" value="Bromo_TP"/>
    <property type="match status" value="1"/>
</dbReference>
<evidence type="ECO:0000313" key="7">
    <source>
        <dbReference type="Proteomes" id="UP000193648"/>
    </source>
</evidence>
<dbReference type="RefSeq" id="XP_021880543.1">
    <property type="nucleotide sequence ID" value="XM_022020432.1"/>
</dbReference>
<dbReference type="InParanoid" id="A0A1Y2GPK1"/>
<dbReference type="GO" id="GO:0005669">
    <property type="term" value="C:transcription factor TFIID complex"/>
    <property type="evidence" value="ECO:0007669"/>
    <property type="project" value="InterPro"/>
</dbReference>
<evidence type="ECO:0000256" key="3">
    <source>
        <dbReference type="ARBA" id="ARBA00023163"/>
    </source>
</evidence>
<dbReference type="Gene3D" id="1.10.20.10">
    <property type="entry name" value="Histone, subunit A"/>
    <property type="match status" value="1"/>
</dbReference>
<dbReference type="InterPro" id="IPR037818">
    <property type="entry name" value="TAF8"/>
</dbReference>
<dbReference type="PANTHER" id="PTHR46338:SF1">
    <property type="entry name" value="TRANSCRIPTION INITIATION FACTOR TFIID SUBUNIT 8"/>
    <property type="match status" value="1"/>
</dbReference>
<organism evidence="6 7">
    <name type="scientific">Lobosporangium transversale</name>
    <dbReference type="NCBI Taxonomy" id="64571"/>
    <lineage>
        <taxon>Eukaryota</taxon>
        <taxon>Fungi</taxon>
        <taxon>Fungi incertae sedis</taxon>
        <taxon>Mucoromycota</taxon>
        <taxon>Mortierellomycotina</taxon>
        <taxon>Mortierellomycetes</taxon>
        <taxon>Mortierellales</taxon>
        <taxon>Mortierellaceae</taxon>
        <taxon>Lobosporangium</taxon>
    </lineage>
</organism>
<dbReference type="AlphaFoldDB" id="A0A1Y2GPK1"/>
<dbReference type="SMART" id="SM00576">
    <property type="entry name" value="BTP"/>
    <property type="match status" value="1"/>
</dbReference>
<accession>A0A1Y2GPK1</accession>